<dbReference type="RefSeq" id="WP_184112545.1">
    <property type="nucleotide sequence ID" value="NZ_JACHNY010000002.1"/>
</dbReference>
<evidence type="ECO:0000313" key="1">
    <source>
        <dbReference type="EMBL" id="MBB4617041.1"/>
    </source>
</evidence>
<dbReference type="EMBL" id="JACHNY010000002">
    <property type="protein sequence ID" value="MBB4617041.1"/>
    <property type="molecule type" value="Genomic_DNA"/>
</dbReference>
<protein>
    <recommendedName>
        <fullName evidence="3">Transporter</fullName>
    </recommendedName>
</protein>
<name>A0A7W7EXG3_9SPHN</name>
<dbReference type="Pfam" id="PF13557">
    <property type="entry name" value="Phenol_MetA_deg"/>
    <property type="match status" value="1"/>
</dbReference>
<reference evidence="1 2" key="1">
    <citation type="submission" date="2020-08" db="EMBL/GenBank/DDBJ databases">
        <title>Genomic Encyclopedia of Type Strains, Phase IV (KMG-IV): sequencing the most valuable type-strain genomes for metagenomic binning, comparative biology and taxonomic classification.</title>
        <authorList>
            <person name="Goeker M."/>
        </authorList>
    </citation>
    <scope>NUCLEOTIDE SEQUENCE [LARGE SCALE GENOMIC DNA]</scope>
    <source>
        <strain evidence="1 2">DSM 15867</strain>
    </source>
</reference>
<comment type="caution">
    <text evidence="1">The sequence shown here is derived from an EMBL/GenBank/DDBJ whole genome shotgun (WGS) entry which is preliminary data.</text>
</comment>
<organism evidence="1 2">
    <name type="scientific">Sphingomonas abaci</name>
    <dbReference type="NCBI Taxonomy" id="237611"/>
    <lineage>
        <taxon>Bacteria</taxon>
        <taxon>Pseudomonadati</taxon>
        <taxon>Pseudomonadota</taxon>
        <taxon>Alphaproteobacteria</taxon>
        <taxon>Sphingomonadales</taxon>
        <taxon>Sphingomonadaceae</taxon>
        <taxon>Sphingomonas</taxon>
    </lineage>
</organism>
<sequence>MALPAAAWGQDAPRFCPTRPSLEGSACTTEPGRVHVEFSVADWERDDQPDSRTDTWLGADFIARLGVGPSTEVQLGWSPVGYVRERDKADDRVTKQARVGDIRLAVRQNLRNPDGQGLSFGLEPFVTLPVGRSPVGAGTWGAGLVLPVTYDLTDTLNIGVTGEADARPDEEGGGRHFRASGVVAASIAVTERLNATIEAEWLRDRDPADPSTQALAGLGLQWEVTPTRALYGEAVAGLNHQSPDLHLYMGMAALF</sequence>
<dbReference type="AlphaFoldDB" id="A0A7W7EXG3"/>
<evidence type="ECO:0000313" key="2">
    <source>
        <dbReference type="Proteomes" id="UP000574769"/>
    </source>
</evidence>
<dbReference type="InterPro" id="IPR025737">
    <property type="entry name" value="FApF"/>
</dbReference>
<gene>
    <name evidence="1" type="ORF">GGQ96_001161</name>
</gene>
<keyword evidence="2" id="KW-1185">Reference proteome</keyword>
<dbReference type="Proteomes" id="UP000574769">
    <property type="component" value="Unassembled WGS sequence"/>
</dbReference>
<accession>A0A7W7EXG3</accession>
<proteinExistence type="predicted"/>
<evidence type="ECO:0008006" key="3">
    <source>
        <dbReference type="Google" id="ProtNLM"/>
    </source>
</evidence>